<dbReference type="InterPro" id="IPR007783">
    <property type="entry name" value="eIF3d"/>
</dbReference>
<gene>
    <name evidence="5" type="ORF">VNO80_19013</name>
</gene>
<keyword evidence="6" id="KW-1185">Reference proteome</keyword>
<proteinExistence type="predicted"/>
<keyword evidence="3" id="KW-0694">RNA-binding</keyword>
<dbReference type="GO" id="GO:0003743">
    <property type="term" value="F:translation initiation factor activity"/>
    <property type="evidence" value="ECO:0007669"/>
    <property type="project" value="UniProtKB-KW"/>
</dbReference>
<evidence type="ECO:0000313" key="5">
    <source>
        <dbReference type="EMBL" id="KAK7353563.1"/>
    </source>
</evidence>
<reference evidence="5 6" key="1">
    <citation type="submission" date="2024-01" db="EMBL/GenBank/DDBJ databases">
        <title>The genomes of 5 underutilized Papilionoideae crops provide insights into root nodulation and disease resistanc.</title>
        <authorList>
            <person name="Jiang F."/>
        </authorList>
    </citation>
    <scope>NUCLEOTIDE SEQUENCE [LARGE SCALE GENOMIC DNA]</scope>
    <source>
        <strain evidence="5">JINMINGXINNONG_FW02</strain>
        <tissue evidence="5">Leaves</tissue>
    </source>
</reference>
<sequence length="167" mass="19631">MNRFSPSSSTFVIPIVFTTCLAFSRACSIIRSTSPKLRLHQQRQLPQCRDEEVEARKSAIFKSSVDIQSEWNMHDQIPFSMFSKLSFTILEPENLLLCGALEYYDRPYDRITPKNERRLERFKNRNFFKVTTTDDPVISRLPKEDKATVKEKWNRLPAIEQARLKAR</sequence>
<dbReference type="GO" id="GO:0005852">
    <property type="term" value="C:eukaryotic translation initiation factor 3 complex"/>
    <property type="evidence" value="ECO:0007669"/>
    <property type="project" value="InterPro"/>
</dbReference>
<dbReference type="AlphaFoldDB" id="A0AAN9MK42"/>
<evidence type="ECO:0000256" key="4">
    <source>
        <dbReference type="ARBA" id="ARBA00022917"/>
    </source>
</evidence>
<dbReference type="Pfam" id="PF05091">
    <property type="entry name" value="eIF-3_zeta"/>
    <property type="match status" value="1"/>
</dbReference>
<dbReference type="Proteomes" id="UP001374584">
    <property type="component" value="Unassembled WGS sequence"/>
</dbReference>
<keyword evidence="4" id="KW-0648">Protein biosynthesis</keyword>
<dbReference type="PANTHER" id="PTHR12399">
    <property type="entry name" value="EUKARYOTIC TRANSLATION INITIATION FACTOR 3 SUBUNIT 7"/>
    <property type="match status" value="1"/>
</dbReference>
<dbReference type="GO" id="GO:0003723">
    <property type="term" value="F:RNA binding"/>
    <property type="evidence" value="ECO:0007669"/>
    <property type="project" value="UniProtKB-KW"/>
</dbReference>
<protein>
    <submittedName>
        <fullName evidence="5">Uncharacterized protein</fullName>
    </submittedName>
</protein>
<organism evidence="5 6">
    <name type="scientific">Phaseolus coccineus</name>
    <name type="common">Scarlet runner bean</name>
    <name type="synonym">Phaseolus multiflorus</name>
    <dbReference type="NCBI Taxonomy" id="3886"/>
    <lineage>
        <taxon>Eukaryota</taxon>
        <taxon>Viridiplantae</taxon>
        <taxon>Streptophyta</taxon>
        <taxon>Embryophyta</taxon>
        <taxon>Tracheophyta</taxon>
        <taxon>Spermatophyta</taxon>
        <taxon>Magnoliopsida</taxon>
        <taxon>eudicotyledons</taxon>
        <taxon>Gunneridae</taxon>
        <taxon>Pentapetalae</taxon>
        <taxon>rosids</taxon>
        <taxon>fabids</taxon>
        <taxon>Fabales</taxon>
        <taxon>Fabaceae</taxon>
        <taxon>Papilionoideae</taxon>
        <taxon>50 kb inversion clade</taxon>
        <taxon>NPAAA clade</taxon>
        <taxon>indigoferoid/millettioid clade</taxon>
        <taxon>Phaseoleae</taxon>
        <taxon>Phaseolus</taxon>
    </lineage>
</organism>
<dbReference type="PANTHER" id="PTHR12399:SF3">
    <property type="entry name" value="EUKARYOTIC TRANSLATION INITIATION FACTOR 3 SUBUNIT D"/>
    <property type="match status" value="1"/>
</dbReference>
<dbReference type="EMBL" id="JAYMYR010000007">
    <property type="protein sequence ID" value="KAK7353563.1"/>
    <property type="molecule type" value="Genomic_DNA"/>
</dbReference>
<evidence type="ECO:0000256" key="1">
    <source>
        <dbReference type="ARBA" id="ARBA00022490"/>
    </source>
</evidence>
<name>A0AAN9MK42_PHACN</name>
<comment type="caution">
    <text evidence="5">The sequence shown here is derived from an EMBL/GenBank/DDBJ whole genome shotgun (WGS) entry which is preliminary data.</text>
</comment>
<evidence type="ECO:0000313" key="6">
    <source>
        <dbReference type="Proteomes" id="UP001374584"/>
    </source>
</evidence>
<evidence type="ECO:0000256" key="2">
    <source>
        <dbReference type="ARBA" id="ARBA00022540"/>
    </source>
</evidence>
<keyword evidence="2" id="KW-0396">Initiation factor</keyword>
<keyword evidence="1" id="KW-0963">Cytoplasm</keyword>
<accession>A0AAN9MK42</accession>
<evidence type="ECO:0000256" key="3">
    <source>
        <dbReference type="ARBA" id="ARBA00022884"/>
    </source>
</evidence>